<evidence type="ECO:0000256" key="1">
    <source>
        <dbReference type="ARBA" id="ARBA00022898"/>
    </source>
</evidence>
<dbReference type="PANTHER" id="PTHR10146">
    <property type="entry name" value="PROLINE SYNTHETASE CO-TRANSCRIBED BACTERIAL HOMOLOG PROTEIN"/>
    <property type="match status" value="1"/>
</dbReference>
<evidence type="ECO:0000256" key="4">
    <source>
        <dbReference type="RuleBase" id="RU004514"/>
    </source>
</evidence>
<accession>A0A832LWT0</accession>
<dbReference type="SUPFAM" id="SSF51419">
    <property type="entry name" value="PLP-binding barrel"/>
    <property type="match status" value="1"/>
</dbReference>
<comment type="function">
    <text evidence="2">Pyridoxal 5'-phosphate (PLP)-binding protein, which is involved in PLP homeostasis.</text>
</comment>
<dbReference type="HAMAP" id="MF_02087">
    <property type="entry name" value="PLP_homeostasis"/>
    <property type="match status" value="1"/>
</dbReference>
<gene>
    <name evidence="6" type="ORF">ENT73_07905</name>
</gene>
<dbReference type="InterPro" id="IPR001608">
    <property type="entry name" value="Ala_racemase_N"/>
</dbReference>
<comment type="cofactor">
    <cofactor evidence="3">
        <name>pyridoxal 5'-phosphate</name>
        <dbReference type="ChEBI" id="CHEBI:597326"/>
    </cofactor>
</comment>
<feature type="domain" description="Alanine racemase N-terminal" evidence="5">
    <location>
        <begin position="44"/>
        <end position="227"/>
    </location>
</feature>
<evidence type="ECO:0000313" key="6">
    <source>
        <dbReference type="EMBL" id="HGV55982.1"/>
    </source>
</evidence>
<keyword evidence="1 2" id="KW-0663">Pyridoxal phosphate</keyword>
<dbReference type="EMBL" id="DSZU01000145">
    <property type="protein sequence ID" value="HGV55982.1"/>
    <property type="molecule type" value="Genomic_DNA"/>
</dbReference>
<dbReference type="PIRSF" id="PIRSF004848">
    <property type="entry name" value="YBL036c_PLPDEIII"/>
    <property type="match status" value="1"/>
</dbReference>
<dbReference type="NCBIfam" id="TIGR00044">
    <property type="entry name" value="YggS family pyridoxal phosphate-dependent enzyme"/>
    <property type="match status" value="1"/>
</dbReference>
<feature type="modified residue" description="N6-(pyridoxal phosphate)lysine" evidence="2 3">
    <location>
        <position position="37"/>
    </location>
</feature>
<dbReference type="Pfam" id="PF01168">
    <property type="entry name" value="Ala_racemase_N"/>
    <property type="match status" value="1"/>
</dbReference>
<dbReference type="PANTHER" id="PTHR10146:SF14">
    <property type="entry name" value="PYRIDOXAL PHOSPHATE HOMEOSTASIS PROTEIN"/>
    <property type="match status" value="1"/>
</dbReference>
<dbReference type="AlphaFoldDB" id="A0A832LWT0"/>
<evidence type="ECO:0000259" key="5">
    <source>
        <dbReference type="Pfam" id="PF01168"/>
    </source>
</evidence>
<proteinExistence type="inferred from homology"/>
<sequence>MESLLKRNWEALLERVEKACLRAGRKREDVKILGASKGQSPEKIRLLASFGLNLLGENYVQEAESKREALKDLFLEWHFIGRLQTNKVKRAIKLFHLIETVDRISLAKELEKRLAAEGQVLPIFIEVNIGHEPTKGGVLPENLVGFAEEILKFPHLEVRGLMCLPPWSEDPEKVRPYFIRMRELFEELKPIFGAPFRELSMGTSHDFEVAIEEGATLIRVGTLLFGPRT</sequence>
<name>A0A832LWT0_9BACT</name>
<dbReference type="GO" id="GO:0030170">
    <property type="term" value="F:pyridoxal phosphate binding"/>
    <property type="evidence" value="ECO:0007669"/>
    <property type="project" value="UniProtKB-UniRule"/>
</dbReference>
<organism evidence="6">
    <name type="scientific">Caldimicrobium thiodismutans</name>
    <dbReference type="NCBI Taxonomy" id="1653476"/>
    <lineage>
        <taxon>Bacteria</taxon>
        <taxon>Pseudomonadati</taxon>
        <taxon>Thermodesulfobacteriota</taxon>
        <taxon>Thermodesulfobacteria</taxon>
        <taxon>Thermodesulfobacteriales</taxon>
        <taxon>Thermodesulfobacteriaceae</taxon>
        <taxon>Caldimicrobium</taxon>
    </lineage>
</organism>
<dbReference type="InterPro" id="IPR011078">
    <property type="entry name" value="PyrdxlP_homeostasis"/>
</dbReference>
<dbReference type="CDD" id="cd00635">
    <property type="entry name" value="PLPDE_III_YBL036c_like"/>
    <property type="match status" value="1"/>
</dbReference>
<protein>
    <recommendedName>
        <fullName evidence="2">Pyridoxal phosphate homeostasis protein</fullName>
        <shortName evidence="2">PLP homeostasis protein</shortName>
    </recommendedName>
</protein>
<comment type="similarity">
    <text evidence="2 4">Belongs to the pyridoxal phosphate-binding protein YggS/PROSC family.</text>
</comment>
<dbReference type="FunFam" id="3.20.20.10:FF:000018">
    <property type="entry name" value="Pyridoxal phosphate homeostasis protein"/>
    <property type="match status" value="1"/>
</dbReference>
<dbReference type="Gene3D" id="3.20.20.10">
    <property type="entry name" value="Alanine racemase"/>
    <property type="match status" value="1"/>
</dbReference>
<evidence type="ECO:0000256" key="3">
    <source>
        <dbReference type="PIRSR" id="PIRSR004848-1"/>
    </source>
</evidence>
<comment type="caution">
    <text evidence="6">The sequence shown here is derived from an EMBL/GenBank/DDBJ whole genome shotgun (WGS) entry which is preliminary data.</text>
</comment>
<dbReference type="InterPro" id="IPR029066">
    <property type="entry name" value="PLP-binding_barrel"/>
</dbReference>
<evidence type="ECO:0000256" key="2">
    <source>
        <dbReference type="HAMAP-Rule" id="MF_02087"/>
    </source>
</evidence>
<reference evidence="6" key="1">
    <citation type="journal article" date="2020" name="mSystems">
        <title>Genome- and Community-Level Interaction Insights into Carbon Utilization and Element Cycling Functions of Hydrothermarchaeota in Hydrothermal Sediment.</title>
        <authorList>
            <person name="Zhou Z."/>
            <person name="Liu Y."/>
            <person name="Xu W."/>
            <person name="Pan J."/>
            <person name="Luo Z.H."/>
            <person name="Li M."/>
        </authorList>
    </citation>
    <scope>NUCLEOTIDE SEQUENCE [LARGE SCALE GENOMIC DNA]</scope>
    <source>
        <strain evidence="6">SpSt-605</strain>
    </source>
</reference>